<feature type="compositionally biased region" description="Polar residues" evidence="1">
    <location>
        <begin position="240"/>
        <end position="249"/>
    </location>
</feature>
<feature type="region of interest" description="Disordered" evidence="1">
    <location>
        <begin position="501"/>
        <end position="542"/>
    </location>
</feature>
<reference evidence="2" key="1">
    <citation type="submission" date="2021-03" db="EMBL/GenBank/DDBJ databases">
        <title>Comparative genomics and phylogenomic investigation of the class Geoglossomycetes provide insights into ecological specialization and systematics.</title>
        <authorList>
            <person name="Melie T."/>
            <person name="Pirro S."/>
            <person name="Miller A.N."/>
            <person name="Quandt A."/>
        </authorList>
    </citation>
    <scope>NUCLEOTIDE SEQUENCE</scope>
    <source>
        <strain evidence="2">GBOQ0MN5Z8</strain>
    </source>
</reference>
<keyword evidence="3" id="KW-1185">Reference proteome</keyword>
<proteinExistence type="predicted"/>
<comment type="caution">
    <text evidence="2">The sequence shown here is derived from an EMBL/GenBank/DDBJ whole genome shotgun (WGS) entry which is preliminary data.</text>
</comment>
<protein>
    <submittedName>
        <fullName evidence="2">Uncharacterized protein</fullName>
    </submittedName>
</protein>
<dbReference type="EMBL" id="JAGHQL010000154">
    <property type="protein sequence ID" value="KAH0537264.1"/>
    <property type="molecule type" value="Genomic_DNA"/>
</dbReference>
<sequence length="715" mass="72687">MVRRHYNEDAWGPYGYDGEHASVSDLAATSSSAASCFVSEVARLSIARVSLLLSETAVAVIHITAPPNTINSLSLQYVLSRAHRRTDSYGAETDCILITTPSTPATPTGIYAIPGASSVTSLPTYGIPPYDVSTSSSVSEGYNAPSGLGFSVPEEYNVASSTSSDAPLPTYDVPPYGDAPTSSPAFDGYDTLSHVPPGPALSAPGEYDPVSSTSSDASSSTPVYGDPVPSSSSVAPVDSTQTSCTSSVLAGNPSVPVPALSTSSTPVGYPSYPNHSVPALPTSPTPAEYPSVPAHSVSASLTKSATAEYPSTPVYSAPTLSTSSNTDEYPSVPMDSIQTTCTSSALSEYSSVPVYGVPASSTPVGYLSYPAYTIPASSTSSTPAKYPSTPVYTIPAHSTISIPVEYPPSSIPAPSTSSAPAGYLSVPPHSIFSVHSVPAPSAGSIPAGHPSAPVNSIFPVYSILAPLTSPAPVGYLSIPAYGIPTLSVQLYRSTSVPPTVTRGLLESSPATPTHPSASPPGNVPTPFTHQSPEEYRPSSPASSKTHLVYVSIPVYPIPSSEVSPQSYVSGILVNGSTSLIVAATGSTYGPSISVQGPSSTGGNTPTPSQIHSSVLFHNPESLGNAYGGGYSGVSEYSTGESVATMSSNSEVPPTAGASADPYSTAETPTIPGPGQNLTVTSARPPVAGYTGSALKTSIHGTNTAFICLLVALSLL</sequence>
<dbReference type="OrthoDB" id="10641583at2759"/>
<gene>
    <name evidence="2" type="ORF">FGG08_005926</name>
</gene>
<evidence type="ECO:0000256" key="1">
    <source>
        <dbReference type="SAM" id="MobiDB-lite"/>
    </source>
</evidence>
<accession>A0A9P8HXG0</accession>
<feature type="region of interest" description="Disordered" evidence="1">
    <location>
        <begin position="311"/>
        <end position="330"/>
    </location>
</feature>
<evidence type="ECO:0000313" key="2">
    <source>
        <dbReference type="EMBL" id="KAH0537264.1"/>
    </source>
</evidence>
<feature type="compositionally biased region" description="Low complexity" evidence="1">
    <location>
        <begin position="208"/>
        <end position="239"/>
    </location>
</feature>
<feature type="region of interest" description="Disordered" evidence="1">
    <location>
        <begin position="641"/>
        <end position="677"/>
    </location>
</feature>
<dbReference type="AlphaFoldDB" id="A0A9P8HXG0"/>
<organism evidence="2 3">
    <name type="scientific">Glutinoglossum americanum</name>
    <dbReference type="NCBI Taxonomy" id="1670608"/>
    <lineage>
        <taxon>Eukaryota</taxon>
        <taxon>Fungi</taxon>
        <taxon>Dikarya</taxon>
        <taxon>Ascomycota</taxon>
        <taxon>Pezizomycotina</taxon>
        <taxon>Geoglossomycetes</taxon>
        <taxon>Geoglossales</taxon>
        <taxon>Geoglossaceae</taxon>
        <taxon>Glutinoglossum</taxon>
    </lineage>
</organism>
<dbReference type="Proteomes" id="UP000698800">
    <property type="component" value="Unassembled WGS sequence"/>
</dbReference>
<feature type="region of interest" description="Disordered" evidence="1">
    <location>
        <begin position="159"/>
        <end position="265"/>
    </location>
</feature>
<name>A0A9P8HXG0_9PEZI</name>
<feature type="compositionally biased region" description="Polar residues" evidence="1">
    <location>
        <begin position="318"/>
        <end position="328"/>
    </location>
</feature>
<evidence type="ECO:0000313" key="3">
    <source>
        <dbReference type="Proteomes" id="UP000698800"/>
    </source>
</evidence>
<feature type="compositionally biased region" description="Low complexity" evidence="1">
    <location>
        <begin position="507"/>
        <end position="516"/>
    </location>
</feature>